<evidence type="ECO:0000259" key="1">
    <source>
        <dbReference type="SMART" id="SM00849"/>
    </source>
</evidence>
<keyword evidence="3" id="KW-1185">Reference proteome</keyword>
<dbReference type="Pfam" id="PF00753">
    <property type="entry name" value="Lactamase_B"/>
    <property type="match status" value="1"/>
</dbReference>
<dbReference type="RefSeq" id="WP_260594961.1">
    <property type="nucleotide sequence ID" value="NZ_CP104003.1"/>
</dbReference>
<dbReference type="InterPro" id="IPR001279">
    <property type="entry name" value="Metallo-B-lactamas"/>
</dbReference>
<dbReference type="Gene3D" id="3.60.15.10">
    <property type="entry name" value="Ribonuclease Z/Hydroxyacylglutathione hydrolase-like"/>
    <property type="match status" value="1"/>
</dbReference>
<accession>A0A9E7R4R5</accession>
<dbReference type="KEGG" id="ssai:N0B31_06075"/>
<dbReference type="EMBL" id="CP104003">
    <property type="protein sequence ID" value="UWM55850.1"/>
    <property type="molecule type" value="Genomic_DNA"/>
</dbReference>
<evidence type="ECO:0000313" key="3">
    <source>
        <dbReference type="Proteomes" id="UP001057580"/>
    </source>
</evidence>
<dbReference type="AlphaFoldDB" id="A0A9E7R4R5"/>
<dbReference type="GeneID" id="74941971"/>
<reference evidence="2" key="1">
    <citation type="submission" date="2022-09" db="EMBL/GenBank/DDBJ databases">
        <title>Diverse halophilic archaea isolated from saline environments.</title>
        <authorList>
            <person name="Cui H.-L."/>
        </authorList>
    </citation>
    <scope>NUCLEOTIDE SEQUENCE</scope>
    <source>
        <strain evidence="2">ZS-35-S2</strain>
    </source>
</reference>
<dbReference type="InterPro" id="IPR036866">
    <property type="entry name" value="RibonucZ/Hydroxyglut_hydro"/>
</dbReference>
<dbReference type="PANTHER" id="PTHR23131">
    <property type="entry name" value="ENDORIBONUCLEASE LACTB2"/>
    <property type="match status" value="1"/>
</dbReference>
<evidence type="ECO:0000313" key="2">
    <source>
        <dbReference type="EMBL" id="UWM55850.1"/>
    </source>
</evidence>
<protein>
    <submittedName>
        <fullName evidence="2">MBL fold metallo-hydrolase</fullName>
    </submittedName>
</protein>
<dbReference type="Proteomes" id="UP001057580">
    <property type="component" value="Chromosome"/>
</dbReference>
<sequence>MQYERFEFQQPEWGEVNVLRVGDTLVDTGHVAPVSRDAVREAVEDGPLAGVERVLHTHPHIDHVGGSQTVDALAELPHLVPAGAVDLLYGYTDYLRRAREEMTRLLAGFGATDSQWDRYFPIESYAEERIEVTRELTDGDTVELGGESLTVVSTPGHADPHLAFHHEPSGTLFSGDLVDPSGRFQYGPLLGDVGAYVESLRRVRALDPDVLVPMHGPAMDDPDARIERALADVERTVDRLLTHRADGPFLVREFVVEELGIDDFRVGYVTLTMYEYLRYLERRGECTVRVADDGIHVE</sequence>
<organism evidence="2 3">
    <name type="scientific">Salinirubellus salinus</name>
    <dbReference type="NCBI Taxonomy" id="1364945"/>
    <lineage>
        <taxon>Archaea</taxon>
        <taxon>Methanobacteriati</taxon>
        <taxon>Methanobacteriota</taxon>
        <taxon>Stenosarchaea group</taxon>
        <taxon>Halobacteria</taxon>
        <taxon>Halobacteriales</taxon>
        <taxon>Natronomonadaceae</taxon>
        <taxon>Salinirubellus</taxon>
    </lineage>
</organism>
<proteinExistence type="predicted"/>
<name>A0A9E7R4R5_9EURY</name>
<dbReference type="SMART" id="SM00849">
    <property type="entry name" value="Lactamase_B"/>
    <property type="match status" value="1"/>
</dbReference>
<gene>
    <name evidence="2" type="ORF">N0B31_06075</name>
</gene>
<feature type="domain" description="Metallo-beta-lactamase" evidence="1">
    <location>
        <begin position="15"/>
        <end position="215"/>
    </location>
</feature>
<dbReference type="InterPro" id="IPR050662">
    <property type="entry name" value="Sec-metab_biosynth-thioest"/>
</dbReference>
<dbReference type="SUPFAM" id="SSF56281">
    <property type="entry name" value="Metallo-hydrolase/oxidoreductase"/>
    <property type="match status" value="1"/>
</dbReference>